<dbReference type="Gene3D" id="1.10.132.120">
    <property type="match status" value="1"/>
</dbReference>
<comment type="similarity">
    <text evidence="2">Belongs to the type IB topoisomerase family.</text>
</comment>
<dbReference type="PRINTS" id="PR00416">
    <property type="entry name" value="EUTPISMRASEI"/>
</dbReference>
<reference evidence="10" key="1">
    <citation type="submission" date="2016-10" db="EMBL/GenBank/DDBJ databases">
        <authorList>
            <person name="de Groot N.N."/>
        </authorList>
    </citation>
    <scope>NUCLEOTIDE SEQUENCE [LARGE SCALE GENOMIC DNA]</scope>
    <source>
        <strain evidence="10">DSM 15758</strain>
    </source>
</reference>
<accession>A0A1G5M5B6</accession>
<dbReference type="EMBL" id="FMWB01000001">
    <property type="protein sequence ID" value="SCZ19559.1"/>
    <property type="molecule type" value="Genomic_DNA"/>
</dbReference>
<feature type="domain" description="DNA topoisomerase IB N-terminal" evidence="8">
    <location>
        <begin position="59"/>
        <end position="107"/>
    </location>
</feature>
<dbReference type="InterPro" id="IPR014711">
    <property type="entry name" value="TopoI_cat_a-hlx-sub_euk"/>
</dbReference>
<dbReference type="InterPro" id="IPR013500">
    <property type="entry name" value="TopoI_cat_euk"/>
</dbReference>
<dbReference type="Pfam" id="PF21338">
    <property type="entry name" value="Top1B_N_bact"/>
    <property type="match status" value="1"/>
</dbReference>
<dbReference type="InterPro" id="IPR011010">
    <property type="entry name" value="DNA_brk_join_enz"/>
</dbReference>
<dbReference type="SUPFAM" id="SSF56349">
    <property type="entry name" value="DNA breaking-rejoining enzymes"/>
    <property type="match status" value="1"/>
</dbReference>
<dbReference type="Gene3D" id="3.30.66.10">
    <property type="entry name" value="DNA topoisomerase I domain"/>
    <property type="match status" value="1"/>
</dbReference>
<keyword evidence="6" id="KW-0413">Isomerase</keyword>
<dbReference type="STRING" id="237610.BJP27_02860"/>
<evidence type="ECO:0000256" key="5">
    <source>
        <dbReference type="ARBA" id="ARBA00023125"/>
    </source>
</evidence>
<dbReference type="CDD" id="cd00659">
    <property type="entry name" value="Topo_IB_C"/>
    <property type="match status" value="1"/>
</dbReference>
<dbReference type="InterPro" id="IPR035447">
    <property type="entry name" value="DNA_topo_I_N_sf"/>
</dbReference>
<protein>
    <recommendedName>
        <fullName evidence="3">DNA topoisomerase</fullName>
        <ecNumber evidence="3">5.6.2.1</ecNumber>
    </recommendedName>
</protein>
<keyword evidence="4" id="KW-0799">Topoisomerase</keyword>
<evidence type="ECO:0000259" key="8">
    <source>
        <dbReference type="Pfam" id="PF21338"/>
    </source>
</evidence>
<feature type="domain" description="DNA topoisomerase I catalytic core eukaryotic-type" evidence="7">
    <location>
        <begin position="120"/>
        <end position="324"/>
    </location>
</feature>
<name>A0A1G5M5B6_9PSED</name>
<evidence type="ECO:0000313" key="10">
    <source>
        <dbReference type="Proteomes" id="UP000183046"/>
    </source>
</evidence>
<comment type="catalytic activity">
    <reaction evidence="1">
        <text>ATP-independent breakage of single-stranded DNA, followed by passage and rejoining.</text>
        <dbReference type="EC" id="5.6.2.1"/>
    </reaction>
</comment>
<evidence type="ECO:0000256" key="4">
    <source>
        <dbReference type="ARBA" id="ARBA00023029"/>
    </source>
</evidence>
<evidence type="ECO:0000313" key="9">
    <source>
        <dbReference type="EMBL" id="SCZ19559.1"/>
    </source>
</evidence>
<evidence type="ECO:0000259" key="7">
    <source>
        <dbReference type="Pfam" id="PF01028"/>
    </source>
</evidence>
<proteinExistence type="inferred from homology"/>
<organism evidence="9 10">
    <name type="scientific">Pseudomonas oryzihabitans</name>
    <dbReference type="NCBI Taxonomy" id="47885"/>
    <lineage>
        <taxon>Bacteria</taxon>
        <taxon>Pseudomonadati</taxon>
        <taxon>Pseudomonadota</taxon>
        <taxon>Gammaproteobacteria</taxon>
        <taxon>Pseudomonadales</taxon>
        <taxon>Pseudomonadaceae</taxon>
        <taxon>Pseudomonas</taxon>
    </lineage>
</organism>
<comment type="caution">
    <text evidence="9">The sequence shown here is derived from an EMBL/GenBank/DDBJ whole genome shotgun (WGS) entry which is preliminary data.</text>
</comment>
<dbReference type="EC" id="5.6.2.1" evidence="3"/>
<gene>
    <name evidence="9" type="ORF">SAMN05216279_10197</name>
</gene>
<dbReference type="PROSITE" id="PS52038">
    <property type="entry name" value="TOPO_IB_2"/>
    <property type="match status" value="1"/>
</dbReference>
<evidence type="ECO:0000256" key="1">
    <source>
        <dbReference type="ARBA" id="ARBA00000213"/>
    </source>
</evidence>
<dbReference type="AlphaFoldDB" id="A0A1G5M5B6"/>
<keyword evidence="5" id="KW-0238">DNA-binding</keyword>
<dbReference type="GO" id="GO:0003677">
    <property type="term" value="F:DNA binding"/>
    <property type="evidence" value="ECO:0007669"/>
    <property type="project" value="UniProtKB-KW"/>
</dbReference>
<dbReference type="SUPFAM" id="SSF55869">
    <property type="entry name" value="DNA topoisomerase I domain"/>
    <property type="match status" value="1"/>
</dbReference>
<dbReference type="GO" id="GO:0006265">
    <property type="term" value="P:DNA topological change"/>
    <property type="evidence" value="ECO:0007669"/>
    <property type="project" value="InterPro"/>
</dbReference>
<dbReference type="Gene3D" id="3.90.15.10">
    <property type="entry name" value="Topoisomerase I, Chain A, domain 3"/>
    <property type="match status" value="1"/>
</dbReference>
<dbReference type="GO" id="GO:0003917">
    <property type="term" value="F:DNA topoisomerase type I (single strand cut, ATP-independent) activity"/>
    <property type="evidence" value="ECO:0007669"/>
    <property type="project" value="UniProtKB-EC"/>
</dbReference>
<dbReference type="Pfam" id="PF01028">
    <property type="entry name" value="Topoisom_I"/>
    <property type="match status" value="1"/>
</dbReference>
<evidence type="ECO:0000256" key="3">
    <source>
        <dbReference type="ARBA" id="ARBA00012891"/>
    </source>
</evidence>
<dbReference type="eggNOG" id="COG3569">
    <property type="taxonomic scope" value="Bacteria"/>
</dbReference>
<dbReference type="InterPro" id="IPR049331">
    <property type="entry name" value="Top1B_N_bact"/>
</dbReference>
<dbReference type="Proteomes" id="UP000183046">
    <property type="component" value="Unassembled WGS sequence"/>
</dbReference>
<dbReference type="InterPro" id="IPR001631">
    <property type="entry name" value="TopoI"/>
</dbReference>
<evidence type="ECO:0000256" key="2">
    <source>
        <dbReference type="ARBA" id="ARBA00006645"/>
    </source>
</evidence>
<evidence type="ECO:0000256" key="6">
    <source>
        <dbReference type="ARBA" id="ARBA00023235"/>
    </source>
</evidence>
<sequence>MTSRSKPSKVMQRLAQTDLPIPADERDDTGTALCTPLPPDLNYVDDSQPGLSRRKLRGKWAYFTPAGERIRDQAEVERINKLAIPPAYTDVWICPDANGHLQATGRDARGRKQYRYHPRWREIRDTDKYERMLAFGQALPKLRQRVEEDLARRGLCREKVMATVISLLDATLIRVGNAQYAKSNKSYGLTTLRNRHAEVHGNTIAFHFRGKSGVEHDIKVSDPRLARTVKKCLELPGQHLFQYVDGDGERHTVTSSDVNAYLHELTGADFTAKDYRTWAGSALALEALRELRCETQTDAKKELVDMVKAVSRTLGNTPAVCRKCYIHPGVLDAFLAGDLCTLPKPRKRKGLKEEEVLLLNFLQRLEERMAETQAA</sequence>